<protein>
    <recommendedName>
        <fullName evidence="4">DUF4239 domain-containing protein</fullName>
    </recommendedName>
</protein>
<dbReference type="InterPro" id="IPR025333">
    <property type="entry name" value="DUF4239"/>
</dbReference>
<feature type="transmembrane region" description="Helical" evidence="1">
    <location>
        <begin position="12"/>
        <end position="32"/>
    </location>
</feature>
<reference evidence="2" key="1">
    <citation type="submission" date="2014-02" db="EMBL/GenBank/DDBJ databases">
        <title>Expanding our view of genomic diversity in Candidatus Accumulibacter clades.</title>
        <authorList>
            <person name="Skennerton C.T."/>
            <person name="Barr J.J."/>
            <person name="Slater F.R."/>
            <person name="Bond P.L."/>
            <person name="Tyson G.W."/>
        </authorList>
    </citation>
    <scope>NUCLEOTIDE SEQUENCE [LARGE SCALE GENOMIC DNA]</scope>
</reference>
<dbReference type="AlphaFoldDB" id="A0A011N184"/>
<organism evidence="2 3">
    <name type="scientific">Candidatus Accumulibacter adjunctus</name>
    <dbReference type="NCBI Taxonomy" id="1454001"/>
    <lineage>
        <taxon>Bacteria</taxon>
        <taxon>Pseudomonadati</taxon>
        <taxon>Pseudomonadota</taxon>
        <taxon>Betaproteobacteria</taxon>
        <taxon>Candidatus Accumulibacter</taxon>
    </lineage>
</organism>
<comment type="caution">
    <text evidence="2">The sequence shown here is derived from an EMBL/GenBank/DDBJ whole genome shotgun (WGS) entry which is preliminary data.</text>
</comment>
<evidence type="ECO:0000256" key="1">
    <source>
        <dbReference type="SAM" id="Phobius"/>
    </source>
</evidence>
<dbReference type="EMBL" id="JFAX01000004">
    <property type="protein sequence ID" value="EXI68631.1"/>
    <property type="molecule type" value="Genomic_DNA"/>
</dbReference>
<evidence type="ECO:0008006" key="4">
    <source>
        <dbReference type="Google" id="ProtNLM"/>
    </source>
</evidence>
<feature type="transmembrane region" description="Helical" evidence="1">
    <location>
        <begin position="190"/>
        <end position="210"/>
    </location>
</feature>
<gene>
    <name evidence="2" type="ORF">AW08_00943</name>
</gene>
<dbReference type="Pfam" id="PF14023">
    <property type="entry name" value="Bestrophin-like"/>
    <property type="match status" value="1"/>
</dbReference>
<feature type="transmembrane region" description="Helical" evidence="1">
    <location>
        <begin position="217"/>
        <end position="235"/>
    </location>
</feature>
<accession>A0A011N184</accession>
<keyword evidence="3" id="KW-1185">Reference proteome</keyword>
<dbReference type="STRING" id="1454001.AW08_00943"/>
<name>A0A011N184_9PROT</name>
<keyword evidence="1" id="KW-1133">Transmembrane helix</keyword>
<dbReference type="PATRIC" id="fig|1454001.3.peg.1081"/>
<keyword evidence="1" id="KW-0812">Transmembrane</keyword>
<evidence type="ECO:0000313" key="3">
    <source>
        <dbReference type="Proteomes" id="UP000020218"/>
    </source>
</evidence>
<sequence>MNWFHELGSLELAAFVVGVVALLSIVGVALVAPRVRSSRLHEHFDNGTIAGLLSALIGVYAVAAGLTAVAVWSNLVDAGSDVSREAAAIAVLYHDLGGYPPPVRQQGRRALIAYTKYVINVEWPLHQKGELPRDTLRIIDKAQQALVSFEPVSEGQKILQAQVLRSYNQLLQAHWQRLQAVRDTALPAELWIVVILLGAIAISSCFLLRVDSFTMHATVTLLVAAPIALVLYFIAVSDHPFQGGINVSPAPYREVLEKMLLVAEVEAEESAEAAAAAPPPPSPAQ</sequence>
<proteinExistence type="predicted"/>
<evidence type="ECO:0000313" key="2">
    <source>
        <dbReference type="EMBL" id="EXI68631.1"/>
    </source>
</evidence>
<feature type="transmembrane region" description="Helical" evidence="1">
    <location>
        <begin position="52"/>
        <end position="72"/>
    </location>
</feature>
<keyword evidence="1" id="KW-0472">Membrane</keyword>
<dbReference type="Proteomes" id="UP000020218">
    <property type="component" value="Unassembled WGS sequence"/>
</dbReference>